<comment type="similarity">
    <text evidence="2 7">Belongs to the phospholipase A2 family.</text>
</comment>
<dbReference type="PROSITE" id="PS00118">
    <property type="entry name" value="PA2_HIS"/>
    <property type="match status" value="1"/>
</dbReference>
<evidence type="ECO:0000259" key="10">
    <source>
        <dbReference type="SMART" id="SM00085"/>
    </source>
</evidence>
<feature type="disulfide bond" evidence="6">
    <location>
        <begin position="138"/>
        <end position="164"/>
    </location>
</feature>
<dbReference type="EC" id="3.1.1.4" evidence="8"/>
<comment type="cofactor">
    <cofactor evidence="8">
        <name>Ca(2+)</name>
        <dbReference type="ChEBI" id="CHEBI:29108"/>
    </cofactor>
</comment>
<keyword evidence="8" id="KW-0443">Lipid metabolism</keyword>
<protein>
    <recommendedName>
        <fullName evidence="8">Phospholipase A2</fullName>
        <ecNumber evidence="8">3.1.1.4</ecNumber>
    </recommendedName>
</protein>
<dbReference type="InterPro" id="IPR033113">
    <property type="entry name" value="PLA2_histidine"/>
</dbReference>
<dbReference type="GO" id="GO:0005576">
    <property type="term" value="C:extracellular region"/>
    <property type="evidence" value="ECO:0007669"/>
    <property type="project" value="UniProtKB-SubCell"/>
</dbReference>
<dbReference type="EMBL" id="CABDUW010000079">
    <property type="protein sequence ID" value="VTJ57342.1"/>
    <property type="molecule type" value="Genomic_DNA"/>
</dbReference>
<feature type="disulfide bond" evidence="6">
    <location>
        <begin position="158"/>
        <end position="169"/>
    </location>
</feature>
<comment type="catalytic activity">
    <reaction evidence="8">
        <text>a 1,2-diacyl-sn-glycero-3-phosphocholine + H2O = a 1-acyl-sn-glycero-3-phosphocholine + a fatty acid + H(+)</text>
        <dbReference type="Rhea" id="RHEA:15801"/>
        <dbReference type="ChEBI" id="CHEBI:15377"/>
        <dbReference type="ChEBI" id="CHEBI:15378"/>
        <dbReference type="ChEBI" id="CHEBI:28868"/>
        <dbReference type="ChEBI" id="CHEBI:57643"/>
        <dbReference type="ChEBI" id="CHEBI:58168"/>
        <dbReference type="EC" id="3.1.1.4"/>
    </reaction>
</comment>
<keyword evidence="8" id="KW-0106">Calcium</keyword>
<dbReference type="Gene3D" id="1.20.90.10">
    <property type="entry name" value="Phospholipase A2 domain"/>
    <property type="match status" value="1"/>
</dbReference>
<dbReference type="GO" id="GO:0016042">
    <property type="term" value="P:lipid catabolic process"/>
    <property type="evidence" value="ECO:0007669"/>
    <property type="project" value="InterPro"/>
</dbReference>
<dbReference type="GO" id="GO:0005543">
    <property type="term" value="F:phospholipid binding"/>
    <property type="evidence" value="ECO:0007669"/>
    <property type="project" value="TreeGrafter"/>
</dbReference>
<dbReference type="Pfam" id="PF00068">
    <property type="entry name" value="Phospholip_A2_1"/>
    <property type="match status" value="1"/>
</dbReference>
<comment type="caution">
    <text evidence="11">The sequence shown here is derived from an EMBL/GenBank/DDBJ whole genome shotgun (WGS) entry which is preliminary data.</text>
</comment>
<proteinExistence type="inferred from homology"/>
<feature type="active site" evidence="5">
    <location>
        <position position="172"/>
    </location>
</feature>
<name>A0A5E4ALI6_MARMO</name>
<evidence type="ECO:0000256" key="4">
    <source>
        <dbReference type="ARBA" id="ARBA00023157"/>
    </source>
</evidence>
<feature type="region of interest" description="Disordered" evidence="9">
    <location>
        <begin position="253"/>
        <end position="276"/>
    </location>
</feature>
<dbReference type="InterPro" id="IPR016090">
    <property type="entry name" value="PLA2-like_dom"/>
</dbReference>
<evidence type="ECO:0000256" key="1">
    <source>
        <dbReference type="ARBA" id="ARBA00004613"/>
    </source>
</evidence>
<dbReference type="SMART" id="SM00085">
    <property type="entry name" value="PA2c"/>
    <property type="match status" value="1"/>
</dbReference>
<evidence type="ECO:0000256" key="7">
    <source>
        <dbReference type="RuleBase" id="RU003654"/>
    </source>
</evidence>
<dbReference type="InterPro" id="IPR001211">
    <property type="entry name" value="PLA2"/>
</dbReference>
<sequence>MAYTPASLELFRAVGAHYADEDTVGAHYADEDPAAQGIGSPGNRLLLGLAPSAHQPLHRSSPDCLGPRFTWLQAVFTNFPLLLQFVHGMKCVADLCPRDFEDYGCACRFEMDGLPMDETDSCCFQHRRCYEEASEQDCLQDPSRLSAKVDCISKKVTCESADPCSHLLCTCDKAALECLAQSGVNSSLNLVDTSSCLAQTPELAWDGLLVAPSAKSHPLPKHSCEATRGSWLLLGIPGPGVRTAEEQGPFQLHGLLETDPGLPSGQKGQPGSSPGT</sequence>
<keyword evidence="4 6" id="KW-1015">Disulfide bond</keyword>
<evidence type="ECO:0000256" key="3">
    <source>
        <dbReference type="ARBA" id="ARBA00022525"/>
    </source>
</evidence>
<keyword evidence="12" id="KW-1185">Reference proteome</keyword>
<dbReference type="PANTHER" id="PTHR11716">
    <property type="entry name" value="PHOSPHOLIPASE A2 FAMILY MEMBER"/>
    <property type="match status" value="1"/>
</dbReference>
<dbReference type="GO" id="GO:0005509">
    <property type="term" value="F:calcium ion binding"/>
    <property type="evidence" value="ECO:0007669"/>
    <property type="project" value="InterPro"/>
</dbReference>
<keyword evidence="8" id="KW-0378">Hydrolase</keyword>
<feature type="compositionally biased region" description="Low complexity" evidence="9">
    <location>
        <begin position="260"/>
        <end position="276"/>
    </location>
</feature>
<evidence type="ECO:0000256" key="2">
    <source>
        <dbReference type="ARBA" id="ARBA00007056"/>
    </source>
</evidence>
<dbReference type="GO" id="GO:0047498">
    <property type="term" value="F:calcium-dependent phospholipase A2 activity"/>
    <property type="evidence" value="ECO:0007669"/>
    <property type="project" value="TreeGrafter"/>
</dbReference>
<feature type="disulfide bond" evidence="6">
    <location>
        <begin position="122"/>
        <end position="178"/>
    </location>
</feature>
<organism evidence="11 12">
    <name type="scientific">Marmota monax</name>
    <name type="common">Woodchuck</name>
    <dbReference type="NCBI Taxonomy" id="9995"/>
    <lineage>
        <taxon>Eukaryota</taxon>
        <taxon>Metazoa</taxon>
        <taxon>Chordata</taxon>
        <taxon>Craniata</taxon>
        <taxon>Vertebrata</taxon>
        <taxon>Euteleostomi</taxon>
        <taxon>Mammalia</taxon>
        <taxon>Eutheria</taxon>
        <taxon>Euarchontoglires</taxon>
        <taxon>Glires</taxon>
        <taxon>Rodentia</taxon>
        <taxon>Sciuromorpha</taxon>
        <taxon>Sciuridae</taxon>
        <taxon>Xerinae</taxon>
        <taxon>Marmotini</taxon>
        <taxon>Marmota</taxon>
    </lineage>
</organism>
<reference evidence="11" key="1">
    <citation type="submission" date="2019-04" db="EMBL/GenBank/DDBJ databases">
        <authorList>
            <person name="Alioto T."/>
            <person name="Alioto T."/>
        </authorList>
    </citation>
    <scope>NUCLEOTIDE SEQUENCE [LARGE SCALE GENOMIC DNA]</scope>
</reference>
<dbReference type="GO" id="GO:0006644">
    <property type="term" value="P:phospholipid metabolic process"/>
    <property type="evidence" value="ECO:0007669"/>
    <property type="project" value="InterPro"/>
</dbReference>
<dbReference type="InterPro" id="IPR041798">
    <property type="entry name" value="Otoconin-90"/>
</dbReference>
<dbReference type="GO" id="GO:0050482">
    <property type="term" value="P:arachidonate secretion"/>
    <property type="evidence" value="ECO:0007669"/>
    <property type="project" value="InterPro"/>
</dbReference>
<feature type="disulfide bond" evidence="6">
    <location>
        <begin position="129"/>
        <end position="171"/>
    </location>
</feature>
<gene>
    <name evidence="11" type="ORF">MONAX_5E016346</name>
</gene>
<evidence type="ECO:0000256" key="8">
    <source>
        <dbReference type="RuleBase" id="RU361236"/>
    </source>
</evidence>
<dbReference type="PANTHER" id="PTHR11716:SF1">
    <property type="entry name" value="OTOCONIN-90"/>
    <property type="match status" value="1"/>
</dbReference>
<dbReference type="PRINTS" id="PR00389">
    <property type="entry name" value="PHPHLIPASEA2"/>
</dbReference>
<comment type="subcellular location">
    <subcellularLocation>
        <location evidence="1 8">Secreted</location>
    </subcellularLocation>
</comment>
<accession>A0A5E4ALI6</accession>
<dbReference type="FunFam" id="1.20.90.10:FF:000006">
    <property type="entry name" value="Otoconin-90"/>
    <property type="match status" value="1"/>
</dbReference>
<feature type="disulfide bond" evidence="6">
    <location>
        <begin position="107"/>
        <end position="123"/>
    </location>
</feature>
<dbReference type="CDD" id="cd04707">
    <property type="entry name" value="otoconin_90"/>
    <property type="match status" value="1"/>
</dbReference>
<dbReference type="AlphaFoldDB" id="A0A5E4ALI6"/>
<evidence type="ECO:0000256" key="5">
    <source>
        <dbReference type="PIRSR" id="PIRSR601211-1"/>
    </source>
</evidence>
<dbReference type="Proteomes" id="UP000335636">
    <property type="component" value="Unassembled WGS sequence"/>
</dbReference>
<evidence type="ECO:0000313" key="11">
    <source>
        <dbReference type="EMBL" id="VTJ57342.1"/>
    </source>
</evidence>
<keyword evidence="3 8" id="KW-0964">Secreted</keyword>
<evidence type="ECO:0000313" key="12">
    <source>
        <dbReference type="Proteomes" id="UP000335636"/>
    </source>
</evidence>
<feature type="domain" description="Phospholipase A2-like central" evidence="10">
    <location>
        <begin position="81"/>
        <end position="197"/>
    </location>
</feature>
<evidence type="ECO:0000256" key="9">
    <source>
        <dbReference type="SAM" id="MobiDB-lite"/>
    </source>
</evidence>
<evidence type="ECO:0000256" key="6">
    <source>
        <dbReference type="PIRSR" id="PIRSR601211-3"/>
    </source>
</evidence>
<dbReference type="InterPro" id="IPR036444">
    <property type="entry name" value="PLipase_A2_dom_sf"/>
</dbReference>
<feature type="active site" evidence="5">
    <location>
        <position position="126"/>
    </location>
</feature>
<dbReference type="SUPFAM" id="SSF48619">
    <property type="entry name" value="Phospholipase A2, PLA2"/>
    <property type="match status" value="1"/>
</dbReference>